<protein>
    <submittedName>
        <fullName evidence="7">OLC1v1010140C1</fullName>
    </submittedName>
</protein>
<evidence type="ECO:0000256" key="3">
    <source>
        <dbReference type="ARBA" id="ARBA00022737"/>
    </source>
</evidence>
<sequence length="195" mass="21953">MSSLSFRNFQNRVSRKPYSFTTKSTKNDHRETKNISTNSSISHPKYAEEMRSVFNKFDTNKDGKISEEEFKSALRAMSGGARNTNNNNVAKSSDVEKAFRAADLDGDGFIDFEEFLKVQNEEGGVKKEMETAFKVFDLDGNGKISAEELVEVMRRLGEKSDLEGCRRLIKGVDSDGDGSVNLNEFMVMMTRSTKL</sequence>
<evidence type="ECO:0000313" key="7">
    <source>
        <dbReference type="EMBL" id="CAI9110161.1"/>
    </source>
</evidence>
<dbReference type="SUPFAM" id="SSF47473">
    <property type="entry name" value="EF-hand"/>
    <property type="match status" value="1"/>
</dbReference>
<evidence type="ECO:0000259" key="6">
    <source>
        <dbReference type="PROSITE" id="PS50222"/>
    </source>
</evidence>
<keyword evidence="4" id="KW-0106">Calcium</keyword>
<dbReference type="Proteomes" id="UP001161247">
    <property type="component" value="Chromosome 6"/>
</dbReference>
<proteinExistence type="predicted"/>
<dbReference type="GO" id="GO:0005509">
    <property type="term" value="F:calcium ion binding"/>
    <property type="evidence" value="ECO:0007669"/>
    <property type="project" value="InterPro"/>
</dbReference>
<dbReference type="PROSITE" id="PS00018">
    <property type="entry name" value="EF_HAND_1"/>
    <property type="match status" value="3"/>
</dbReference>
<feature type="domain" description="EF-hand" evidence="6">
    <location>
        <begin position="160"/>
        <end position="195"/>
    </location>
</feature>
<evidence type="ECO:0000313" key="8">
    <source>
        <dbReference type="Proteomes" id="UP001161247"/>
    </source>
</evidence>
<dbReference type="Pfam" id="PF13499">
    <property type="entry name" value="EF-hand_7"/>
    <property type="match status" value="2"/>
</dbReference>
<dbReference type="InterPro" id="IPR002048">
    <property type="entry name" value="EF_hand_dom"/>
</dbReference>
<reference evidence="7" key="1">
    <citation type="submission" date="2023-03" db="EMBL/GenBank/DDBJ databases">
        <authorList>
            <person name="Julca I."/>
        </authorList>
    </citation>
    <scope>NUCLEOTIDE SEQUENCE</scope>
</reference>
<dbReference type="EMBL" id="OX459123">
    <property type="protein sequence ID" value="CAI9110161.1"/>
    <property type="molecule type" value="Genomic_DNA"/>
</dbReference>
<dbReference type="GO" id="GO:0005737">
    <property type="term" value="C:cytoplasm"/>
    <property type="evidence" value="ECO:0007669"/>
    <property type="project" value="UniProtKB-ARBA"/>
</dbReference>
<evidence type="ECO:0000256" key="5">
    <source>
        <dbReference type="SAM" id="MobiDB-lite"/>
    </source>
</evidence>
<gene>
    <name evidence="7" type="ORF">OLC1_LOCUS17880</name>
</gene>
<dbReference type="PROSITE" id="PS50222">
    <property type="entry name" value="EF_HAND_2"/>
    <property type="match status" value="4"/>
</dbReference>
<dbReference type="InterPro" id="IPR011992">
    <property type="entry name" value="EF-hand-dom_pair"/>
</dbReference>
<keyword evidence="8" id="KW-1185">Reference proteome</keyword>
<dbReference type="SMART" id="SM00054">
    <property type="entry name" value="EFh"/>
    <property type="match status" value="4"/>
</dbReference>
<feature type="domain" description="EF-hand" evidence="6">
    <location>
        <begin position="124"/>
        <end position="159"/>
    </location>
</feature>
<evidence type="ECO:0000256" key="4">
    <source>
        <dbReference type="ARBA" id="ARBA00022837"/>
    </source>
</evidence>
<accession>A0AAV1DT31</accession>
<dbReference type="AlphaFoldDB" id="A0AAV1DT31"/>
<organism evidence="7 8">
    <name type="scientific">Oldenlandia corymbosa var. corymbosa</name>
    <dbReference type="NCBI Taxonomy" id="529605"/>
    <lineage>
        <taxon>Eukaryota</taxon>
        <taxon>Viridiplantae</taxon>
        <taxon>Streptophyta</taxon>
        <taxon>Embryophyta</taxon>
        <taxon>Tracheophyta</taxon>
        <taxon>Spermatophyta</taxon>
        <taxon>Magnoliopsida</taxon>
        <taxon>eudicotyledons</taxon>
        <taxon>Gunneridae</taxon>
        <taxon>Pentapetalae</taxon>
        <taxon>asterids</taxon>
        <taxon>lamiids</taxon>
        <taxon>Gentianales</taxon>
        <taxon>Rubiaceae</taxon>
        <taxon>Rubioideae</taxon>
        <taxon>Spermacoceae</taxon>
        <taxon>Hedyotis-Oldenlandia complex</taxon>
        <taxon>Oldenlandia</taxon>
    </lineage>
</organism>
<evidence type="ECO:0000256" key="2">
    <source>
        <dbReference type="ARBA" id="ARBA00022723"/>
    </source>
</evidence>
<evidence type="ECO:0000256" key="1">
    <source>
        <dbReference type="ARBA" id="ARBA00003291"/>
    </source>
</evidence>
<feature type="domain" description="EF-hand" evidence="6">
    <location>
        <begin position="90"/>
        <end position="118"/>
    </location>
</feature>
<keyword evidence="2" id="KW-0479">Metal-binding</keyword>
<dbReference type="Gene3D" id="1.10.238.10">
    <property type="entry name" value="EF-hand"/>
    <property type="match status" value="2"/>
</dbReference>
<keyword evidence="3" id="KW-0677">Repeat</keyword>
<comment type="function">
    <text evidence="1">Potential calcium sensor.</text>
</comment>
<feature type="region of interest" description="Disordered" evidence="5">
    <location>
        <begin position="16"/>
        <end position="42"/>
    </location>
</feature>
<dbReference type="PANTHER" id="PTHR10891">
    <property type="entry name" value="EF-HAND CALCIUM-BINDING DOMAIN CONTAINING PROTEIN"/>
    <property type="match status" value="1"/>
</dbReference>
<feature type="domain" description="EF-hand" evidence="6">
    <location>
        <begin position="45"/>
        <end position="80"/>
    </location>
</feature>
<dbReference type="FunFam" id="1.10.238.10:FF:000089">
    <property type="entry name" value="calmodulin-like protein 3"/>
    <property type="match status" value="1"/>
</dbReference>
<dbReference type="CDD" id="cd00051">
    <property type="entry name" value="EFh"/>
    <property type="match status" value="2"/>
</dbReference>
<dbReference type="InterPro" id="IPR018247">
    <property type="entry name" value="EF_Hand_1_Ca_BS"/>
</dbReference>
<dbReference type="InterPro" id="IPR039647">
    <property type="entry name" value="EF_hand_pair_protein_CML-like"/>
</dbReference>
<name>A0AAV1DT31_OLDCO</name>